<gene>
    <name evidence="2" type="ORF">O0955_02990</name>
</gene>
<name>A0ABT4L5J8_9SPHI</name>
<sequence length="182" mass="18698">MKNLYYLTAIVLLSACSNNKPEPQAVTPTPTGMAGLQQTKVASPVNQLKSNLIYNPAHGQPGHSCAVAVGAPLNRPAPAKPNLNQPQSPAPVSNPAPVAKSTLTAVNAKGQKLNPKHGESGHRCDLAIGAPLNSKPLAAPKVMTSSPVADNKALEAKNGIKINPKHGEAGHRCDIAVGAPLT</sequence>
<dbReference type="RefSeq" id="WP_269426039.1">
    <property type="nucleotide sequence ID" value="NZ_JAPWGM010000001.1"/>
</dbReference>
<proteinExistence type="predicted"/>
<feature type="region of interest" description="Disordered" evidence="1">
    <location>
        <begin position="76"/>
        <end position="95"/>
    </location>
</feature>
<evidence type="ECO:0000313" key="2">
    <source>
        <dbReference type="EMBL" id="MCZ4242957.1"/>
    </source>
</evidence>
<reference evidence="2" key="1">
    <citation type="submission" date="2022-12" db="EMBL/GenBank/DDBJ databases">
        <title>Genome sequence of HCMS5-2.</title>
        <authorList>
            <person name="Woo H."/>
        </authorList>
    </citation>
    <scope>NUCLEOTIDE SEQUENCE</scope>
    <source>
        <strain evidence="2">HCMS5-2</strain>
    </source>
</reference>
<comment type="caution">
    <text evidence="2">The sequence shown here is derived from an EMBL/GenBank/DDBJ whole genome shotgun (WGS) entry which is preliminary data.</text>
</comment>
<evidence type="ECO:0000313" key="3">
    <source>
        <dbReference type="Proteomes" id="UP001144347"/>
    </source>
</evidence>
<evidence type="ECO:0000256" key="1">
    <source>
        <dbReference type="SAM" id="MobiDB-lite"/>
    </source>
</evidence>
<organism evidence="2 3">
    <name type="scientific">Pedobacter punctiformis</name>
    <dbReference type="NCBI Taxonomy" id="3004097"/>
    <lineage>
        <taxon>Bacteria</taxon>
        <taxon>Pseudomonadati</taxon>
        <taxon>Bacteroidota</taxon>
        <taxon>Sphingobacteriia</taxon>
        <taxon>Sphingobacteriales</taxon>
        <taxon>Sphingobacteriaceae</taxon>
        <taxon>Pedobacter</taxon>
    </lineage>
</organism>
<dbReference type="Proteomes" id="UP001144347">
    <property type="component" value="Unassembled WGS sequence"/>
</dbReference>
<accession>A0ABT4L5J8</accession>
<protein>
    <submittedName>
        <fullName evidence="2">Uncharacterized protein</fullName>
    </submittedName>
</protein>
<dbReference type="EMBL" id="JAPWGM010000001">
    <property type="protein sequence ID" value="MCZ4242957.1"/>
    <property type="molecule type" value="Genomic_DNA"/>
</dbReference>
<keyword evidence="3" id="KW-1185">Reference proteome</keyword>
<dbReference type="PROSITE" id="PS51257">
    <property type="entry name" value="PROKAR_LIPOPROTEIN"/>
    <property type="match status" value="1"/>
</dbReference>